<feature type="transmembrane region" description="Helical" evidence="3">
    <location>
        <begin position="694"/>
        <end position="711"/>
    </location>
</feature>
<evidence type="ECO:0000256" key="3">
    <source>
        <dbReference type="SAM" id="Phobius"/>
    </source>
</evidence>
<reference evidence="5" key="1">
    <citation type="journal article" date="2022" name="bioRxiv">
        <title>Genomics of Preaxostyla Flagellates Illuminates Evolutionary Transitions and the Path Towards Mitochondrial Loss.</title>
        <authorList>
            <person name="Novak L.V.F."/>
            <person name="Treitli S.C."/>
            <person name="Pyrih J."/>
            <person name="Halakuc P."/>
            <person name="Pipaliya S.V."/>
            <person name="Vacek V."/>
            <person name="Brzon O."/>
            <person name="Soukal P."/>
            <person name="Eme L."/>
            <person name="Dacks J.B."/>
            <person name="Karnkowska A."/>
            <person name="Elias M."/>
            <person name="Hampl V."/>
        </authorList>
    </citation>
    <scope>NUCLEOTIDE SEQUENCE</scope>
    <source>
        <strain evidence="5">RCP-MX</strain>
    </source>
</reference>
<keyword evidence="3" id="KW-0472">Membrane</keyword>
<dbReference type="InterPro" id="IPR035914">
    <property type="entry name" value="Sperma_CUB_dom_sf"/>
</dbReference>
<dbReference type="CDD" id="cd00041">
    <property type="entry name" value="CUB"/>
    <property type="match status" value="2"/>
</dbReference>
<accession>A0ABQ8UWM9</accession>
<dbReference type="Gene3D" id="2.60.120.290">
    <property type="entry name" value="Spermadhesin, CUB domain"/>
    <property type="match status" value="2"/>
</dbReference>
<dbReference type="InterPro" id="IPR000859">
    <property type="entry name" value="CUB_dom"/>
</dbReference>
<feature type="domain" description="CUB" evidence="4">
    <location>
        <begin position="102"/>
        <end position="213"/>
    </location>
</feature>
<dbReference type="PROSITE" id="PS01180">
    <property type="entry name" value="CUB"/>
    <property type="match status" value="2"/>
</dbReference>
<dbReference type="EMBL" id="JAPMOS010000009">
    <property type="protein sequence ID" value="KAJ4461175.1"/>
    <property type="molecule type" value="Genomic_DNA"/>
</dbReference>
<dbReference type="PANTHER" id="PTHR24251:SF30">
    <property type="entry name" value="MEMBRANE FRIZZLED-RELATED PROTEIN"/>
    <property type="match status" value="1"/>
</dbReference>
<evidence type="ECO:0000256" key="2">
    <source>
        <dbReference type="ARBA" id="ARBA00023157"/>
    </source>
</evidence>
<keyword evidence="6" id="KW-1185">Reference proteome</keyword>
<evidence type="ECO:0000256" key="1">
    <source>
        <dbReference type="ARBA" id="ARBA00022737"/>
    </source>
</evidence>
<evidence type="ECO:0000259" key="4">
    <source>
        <dbReference type="PROSITE" id="PS01180"/>
    </source>
</evidence>
<gene>
    <name evidence="5" type="ORF">PAPYR_2638</name>
</gene>
<evidence type="ECO:0000313" key="6">
    <source>
        <dbReference type="Proteomes" id="UP001141327"/>
    </source>
</evidence>
<organism evidence="5 6">
    <name type="scientific">Paratrimastix pyriformis</name>
    <dbReference type="NCBI Taxonomy" id="342808"/>
    <lineage>
        <taxon>Eukaryota</taxon>
        <taxon>Metamonada</taxon>
        <taxon>Preaxostyla</taxon>
        <taxon>Paratrimastigidae</taxon>
        <taxon>Paratrimastix</taxon>
    </lineage>
</organism>
<comment type="caution">
    <text evidence="5">The sequence shown here is derived from an EMBL/GenBank/DDBJ whole genome shotgun (WGS) entry which is preliminary data.</text>
</comment>
<sequence>MGSYQNNEMCTWYIQPAGKAADAVISLYFESIDTEANYDLVTVYDGPSSDYPILGQASGETAGAWTTTSSTLMVVFTSDGSVTKSGWTLKYSVAQQTSAGLCSGTTTLTASTGTITDGSQDTPYVPNMDCSFVIAPAGIAAGQTVQLHFTRCSSTSHFVTVYDGPTSSSMVLARFSGDTLPADISGTGQAILVRWTSDGSENRDGFTATYSIVDATASQCAPSTTLTMAGDVPVSIQSGMTPYHDTTCNWRIAAPSSDYFMRISFSLCTLAPGDWVYIGFTTGTQSLGYYAEGQGTDIPGILLDLPAALMEIQFSGLSGQVALGFRAEVMAYPVSCALTTDTYTDPSMTFPSTPYGPSQHCTWTVAPSVGATEMLQIDIDGTGLTSTGAMLGIFDSSRNMVTLIQGGEYAMGTSVVCPDASCTVELMTDDQATTGTFAFSYTISPGCGSYTTCSACMGNTLCGWCPDTSGCASKSSTCDSGFLETCAHITGPNSTTGTNSVVGGRQLQVAWTSADGSIVSAVLMMMDTAGTVVDVVSLGYYSTSPQLMTMPDPAQTCRAYIQIGSGPTVFSSSAEFALVASAEEVTDWQLLSEPPAQIYWETWDVHWTIAVPSMLPAGFVVRLVAAASGVVLPPWHLAFNSTNVDMGIYPWMGQLKMQLVDLATDQVALSSSPFLSTYCLFYSPATPNHHLTEIIFPEIISISIFLLISLIKQLRNK</sequence>
<dbReference type="Pfam" id="PF00431">
    <property type="entry name" value="CUB"/>
    <property type="match status" value="2"/>
</dbReference>
<dbReference type="SMART" id="SM00042">
    <property type="entry name" value="CUB"/>
    <property type="match status" value="2"/>
</dbReference>
<keyword evidence="3" id="KW-1133">Transmembrane helix</keyword>
<protein>
    <submittedName>
        <fullName evidence="5">Tolkin</fullName>
    </submittedName>
</protein>
<name>A0ABQ8UWM9_9EUKA</name>
<proteinExistence type="predicted"/>
<dbReference type="SUPFAM" id="SSF49854">
    <property type="entry name" value="Spermadhesin, CUB domain"/>
    <property type="match status" value="3"/>
</dbReference>
<feature type="domain" description="CUB" evidence="4">
    <location>
        <begin position="1"/>
        <end position="94"/>
    </location>
</feature>
<keyword evidence="3" id="KW-0812">Transmembrane</keyword>
<keyword evidence="2" id="KW-1015">Disulfide bond</keyword>
<evidence type="ECO:0000313" key="5">
    <source>
        <dbReference type="EMBL" id="KAJ4461175.1"/>
    </source>
</evidence>
<dbReference type="Proteomes" id="UP001141327">
    <property type="component" value="Unassembled WGS sequence"/>
</dbReference>
<dbReference type="PANTHER" id="PTHR24251">
    <property type="entry name" value="OVOCHYMASE-RELATED"/>
    <property type="match status" value="1"/>
</dbReference>
<keyword evidence="1" id="KW-0677">Repeat</keyword>